<dbReference type="EMBL" id="JAGGJV010000003">
    <property type="protein sequence ID" value="MBP1858434.1"/>
    <property type="molecule type" value="Genomic_DNA"/>
</dbReference>
<dbReference type="Proteomes" id="UP000823786">
    <property type="component" value="Unassembled WGS sequence"/>
</dbReference>
<accession>A0ABS4EKG1</accession>
<evidence type="ECO:0000313" key="1">
    <source>
        <dbReference type="EMBL" id="MBP1858434.1"/>
    </source>
</evidence>
<reference evidence="1 2" key="1">
    <citation type="submission" date="2021-03" db="EMBL/GenBank/DDBJ databases">
        <title>Genomic Encyclopedia of Type Strains, Phase IV (KMG-IV): sequencing the most valuable type-strain genomes for metagenomic binning, comparative biology and taxonomic classification.</title>
        <authorList>
            <person name="Goeker M."/>
        </authorList>
    </citation>
    <scope>NUCLEOTIDE SEQUENCE [LARGE SCALE GENOMIC DNA]</scope>
    <source>
        <strain evidence="1 2">DSM 26427</strain>
    </source>
</reference>
<comment type="caution">
    <text evidence="1">The sequence shown here is derived from an EMBL/GenBank/DDBJ whole genome shotgun (WGS) entry which is preliminary data.</text>
</comment>
<sequence>MTGSVQTTDAPLMMPLYLAVEKFSPSDGQGWNDYVAWSGLTQLDEVVSLDGMICPFVLEEIKDSYWDHIVNEDNMLNFFTDFDFLLNELGAVQHANVLGVLRNPTLEAVQRGLGNRFHFVGYDLLDQDHSISALTNCGGFPDVFDNAELSTKGLLTDHSRAREIQHDLRRLHPEERHADCNVWAIFRMNST</sequence>
<proteinExistence type="predicted"/>
<name>A0ABS4EKG1_9HYPH</name>
<gene>
    <name evidence="1" type="ORF">J2Z75_001942</name>
</gene>
<organism evidence="1 2">
    <name type="scientific">Rhizobium herbae</name>
    <dbReference type="NCBI Taxonomy" id="508661"/>
    <lineage>
        <taxon>Bacteria</taxon>
        <taxon>Pseudomonadati</taxon>
        <taxon>Pseudomonadota</taxon>
        <taxon>Alphaproteobacteria</taxon>
        <taxon>Hyphomicrobiales</taxon>
        <taxon>Rhizobiaceae</taxon>
        <taxon>Rhizobium/Agrobacterium group</taxon>
        <taxon>Rhizobium</taxon>
    </lineage>
</organism>
<evidence type="ECO:0000313" key="2">
    <source>
        <dbReference type="Proteomes" id="UP000823786"/>
    </source>
</evidence>
<keyword evidence="2" id="KW-1185">Reference proteome</keyword>
<protein>
    <submittedName>
        <fullName evidence="1">Uncharacterized protein</fullName>
    </submittedName>
</protein>
<dbReference type="RefSeq" id="WP_234937261.1">
    <property type="nucleotide sequence ID" value="NZ_JAGGJV010000003.1"/>
</dbReference>